<dbReference type="FunFam" id="1.20.1090.10:FF:000001">
    <property type="entry name" value="Aldehyde-alcohol dehydrogenase"/>
    <property type="match status" value="1"/>
</dbReference>
<proteinExistence type="inferred from homology"/>
<dbReference type="PANTHER" id="PTHR11496:SF102">
    <property type="entry name" value="ALCOHOL DEHYDROGENASE 4"/>
    <property type="match status" value="1"/>
</dbReference>
<dbReference type="EMBL" id="DVON01000285">
    <property type="protein sequence ID" value="HIV14148.1"/>
    <property type="molecule type" value="Genomic_DNA"/>
</dbReference>
<dbReference type="Proteomes" id="UP000886723">
    <property type="component" value="Unassembled WGS sequence"/>
</dbReference>
<evidence type="ECO:0000259" key="4">
    <source>
        <dbReference type="Pfam" id="PF00465"/>
    </source>
</evidence>
<dbReference type="PANTHER" id="PTHR11496">
    <property type="entry name" value="ALCOHOL DEHYDROGENASE"/>
    <property type="match status" value="1"/>
</dbReference>
<evidence type="ECO:0000256" key="2">
    <source>
        <dbReference type="ARBA" id="ARBA00023002"/>
    </source>
</evidence>
<evidence type="ECO:0000256" key="1">
    <source>
        <dbReference type="ARBA" id="ARBA00007358"/>
    </source>
</evidence>
<dbReference type="FunFam" id="3.40.50.1970:FF:000003">
    <property type="entry name" value="Alcohol dehydrogenase, iron-containing"/>
    <property type="match status" value="1"/>
</dbReference>
<feature type="domain" description="Alcohol dehydrogenase iron-type/glycerol dehydrogenase GldA" evidence="4">
    <location>
        <begin position="13"/>
        <end position="182"/>
    </location>
</feature>
<evidence type="ECO:0000313" key="7">
    <source>
        <dbReference type="Proteomes" id="UP000886723"/>
    </source>
</evidence>
<dbReference type="GO" id="GO:0046872">
    <property type="term" value="F:metal ion binding"/>
    <property type="evidence" value="ECO:0007669"/>
    <property type="project" value="InterPro"/>
</dbReference>
<reference evidence="6" key="2">
    <citation type="journal article" date="2021" name="PeerJ">
        <title>Extensive microbial diversity within the chicken gut microbiome revealed by metagenomics and culture.</title>
        <authorList>
            <person name="Gilroy R."/>
            <person name="Ravi A."/>
            <person name="Getino M."/>
            <person name="Pursley I."/>
            <person name="Horton D.L."/>
            <person name="Alikhan N.F."/>
            <person name="Baker D."/>
            <person name="Gharbi K."/>
            <person name="Hall N."/>
            <person name="Watson M."/>
            <person name="Adriaenssens E.M."/>
            <person name="Foster-Nyarko E."/>
            <person name="Jarju S."/>
            <person name="Secka A."/>
            <person name="Antonio M."/>
            <person name="Oren A."/>
            <person name="Chaudhuri R.R."/>
            <person name="La Ragione R."/>
            <person name="Hildebrand F."/>
            <person name="Pallen M.J."/>
        </authorList>
    </citation>
    <scope>NUCLEOTIDE SEQUENCE</scope>
    <source>
        <strain evidence="6">ChiBcec2-4451</strain>
    </source>
</reference>
<dbReference type="Pfam" id="PF00465">
    <property type="entry name" value="Fe-ADH"/>
    <property type="match status" value="1"/>
</dbReference>
<dbReference type="InterPro" id="IPR018211">
    <property type="entry name" value="ADH_Fe_CS"/>
</dbReference>
<organism evidence="6 7">
    <name type="scientific">Candidatus Pullilachnospira stercoravium</name>
    <dbReference type="NCBI Taxonomy" id="2840913"/>
    <lineage>
        <taxon>Bacteria</taxon>
        <taxon>Bacillati</taxon>
        <taxon>Bacillota</taxon>
        <taxon>Clostridia</taxon>
        <taxon>Lachnospirales</taxon>
        <taxon>Lachnospiraceae</taxon>
        <taxon>Lachnospiraceae incertae sedis</taxon>
        <taxon>Candidatus Pullilachnospira</taxon>
    </lineage>
</organism>
<dbReference type="Gene3D" id="1.20.1090.10">
    <property type="entry name" value="Dehydroquinate synthase-like - alpha domain"/>
    <property type="match status" value="1"/>
</dbReference>
<keyword evidence="2" id="KW-0560">Oxidoreductase</keyword>
<feature type="domain" description="Fe-containing alcohol dehydrogenase-like C-terminal" evidence="5">
    <location>
        <begin position="194"/>
        <end position="397"/>
    </location>
</feature>
<reference evidence="6" key="1">
    <citation type="submission" date="2020-10" db="EMBL/GenBank/DDBJ databases">
        <authorList>
            <person name="Gilroy R."/>
        </authorList>
    </citation>
    <scope>NUCLEOTIDE SEQUENCE</scope>
    <source>
        <strain evidence="6">ChiBcec2-4451</strain>
    </source>
</reference>
<dbReference type="Pfam" id="PF25137">
    <property type="entry name" value="ADH_Fe_C"/>
    <property type="match status" value="1"/>
</dbReference>
<dbReference type="SUPFAM" id="SSF56796">
    <property type="entry name" value="Dehydroquinate synthase-like"/>
    <property type="match status" value="1"/>
</dbReference>
<comment type="caution">
    <text evidence="6">The sequence shown here is derived from an EMBL/GenBank/DDBJ whole genome shotgun (WGS) entry which is preliminary data.</text>
</comment>
<name>A0A9D1NXJ7_9FIRM</name>
<protein>
    <submittedName>
        <fullName evidence="6">Iron-containing alcohol dehydrogenase</fullName>
    </submittedName>
</protein>
<dbReference type="AlphaFoldDB" id="A0A9D1NXJ7"/>
<dbReference type="Gene3D" id="3.40.50.1970">
    <property type="match status" value="1"/>
</dbReference>
<accession>A0A9D1NXJ7</accession>
<gene>
    <name evidence="6" type="ORF">IAA63_13565</name>
</gene>
<evidence type="ECO:0000313" key="6">
    <source>
        <dbReference type="EMBL" id="HIV14148.1"/>
    </source>
</evidence>
<dbReference type="PROSITE" id="PS00060">
    <property type="entry name" value="ADH_IRON_2"/>
    <property type="match status" value="1"/>
</dbReference>
<sequence length="397" mass="43598">MKLPDYYEFQSAAKIMSGKFALENIPQEMRNLHAVHPMILSDNMLEKIGTLQKVLDALASQGMEAGAIYTDIPADSSLHVVNGIAKEFKRKNCDSLIAVGGGSVIDTAKGVRMLLSQDMDDILEVWGCENLTMGHRVPFIAVPTTSGTGSESTLVAVIKNEARKLKMEFISYYLQPDVAVLDVRMTETLPPRMTASTGMDALCHAIEAYSCIQKNPVSDAYAMKAIELIRDNLEWAVNRGHDGQARLAMANASMMAGAAFSNSMVGIVHAIGHALGGVCHVPHGDAMTILLPHGMAYNYADERTRQLYGELLLPLAGEEIYFSTPKAQRAKQAIKEVWSLRKRLHRSCGLSVRLRDFDVNPEDFEKVAETAINDGAMLVNPRKADVEDVLFILKKAF</sequence>
<dbReference type="CDD" id="cd14865">
    <property type="entry name" value="Fe-ADH-like"/>
    <property type="match status" value="1"/>
</dbReference>
<dbReference type="PROSITE" id="PS00913">
    <property type="entry name" value="ADH_IRON_1"/>
    <property type="match status" value="1"/>
</dbReference>
<evidence type="ECO:0000256" key="3">
    <source>
        <dbReference type="ARBA" id="ARBA00023027"/>
    </source>
</evidence>
<dbReference type="InterPro" id="IPR039697">
    <property type="entry name" value="Alcohol_dehydrogenase_Fe"/>
</dbReference>
<evidence type="ECO:0000259" key="5">
    <source>
        <dbReference type="Pfam" id="PF25137"/>
    </source>
</evidence>
<comment type="similarity">
    <text evidence="1">Belongs to the iron-containing alcohol dehydrogenase family.</text>
</comment>
<dbReference type="InterPro" id="IPR001670">
    <property type="entry name" value="ADH_Fe/GldA"/>
</dbReference>
<dbReference type="InterPro" id="IPR056798">
    <property type="entry name" value="ADH_Fe_C"/>
</dbReference>
<keyword evidence="3" id="KW-0520">NAD</keyword>
<dbReference type="GO" id="GO:0004022">
    <property type="term" value="F:alcohol dehydrogenase (NAD+) activity"/>
    <property type="evidence" value="ECO:0007669"/>
    <property type="project" value="TreeGrafter"/>
</dbReference>